<dbReference type="AlphaFoldDB" id="A0A2H0YSX5"/>
<dbReference type="Proteomes" id="UP000228711">
    <property type="component" value="Unassembled WGS sequence"/>
</dbReference>
<gene>
    <name evidence="7" type="ORF">COT25_02220</name>
</gene>
<sequence>MSELHAIAKKLVANHKGLLAADESTKSAGKRLASVGLESTEETRRQYRNLFLTTQGIEEGISGVILFEETMWQKADDGTLFVELLQQKGIVPGIKVDKGAKELAGFPEEKITEGLDKLRERFQDFYDQGARFAKWRAVITIGDGIPTDYCIEANAHALARYAALAQEAGIVPVVEPEVLITGKHDLSTSEAATTRVLQATFAQ</sequence>
<protein>
    <recommendedName>
        <fullName evidence="3">fructose-bisphosphate aldolase</fullName>
        <ecNumber evidence="3">4.1.2.13</ecNumber>
    </recommendedName>
    <alternativeName>
        <fullName evidence="6">Fructose-bisphosphate aldolase class I</fullName>
    </alternativeName>
</protein>
<dbReference type="EC" id="4.1.2.13" evidence="3"/>
<keyword evidence="4" id="KW-0324">Glycolysis</keyword>
<evidence type="ECO:0000256" key="6">
    <source>
        <dbReference type="ARBA" id="ARBA00029799"/>
    </source>
</evidence>
<dbReference type="Gene3D" id="3.20.20.70">
    <property type="entry name" value="Aldolase class I"/>
    <property type="match status" value="1"/>
</dbReference>
<accession>A0A2H0YSX5</accession>
<dbReference type="Pfam" id="PF00274">
    <property type="entry name" value="Glycolytic"/>
    <property type="match status" value="1"/>
</dbReference>
<dbReference type="GO" id="GO:0006096">
    <property type="term" value="P:glycolytic process"/>
    <property type="evidence" value="ECO:0007669"/>
    <property type="project" value="UniProtKB-UniPathway"/>
</dbReference>
<evidence type="ECO:0000256" key="3">
    <source>
        <dbReference type="ARBA" id="ARBA00013068"/>
    </source>
</evidence>
<organism evidence="7 8">
    <name type="scientific">Candidatus Kerfeldbacteria bacterium CG08_land_8_20_14_0_20_42_7</name>
    <dbReference type="NCBI Taxonomy" id="2014245"/>
    <lineage>
        <taxon>Bacteria</taxon>
        <taxon>Candidatus Kerfeldiibacteriota</taxon>
    </lineage>
</organism>
<reference evidence="8" key="1">
    <citation type="submission" date="2017-09" db="EMBL/GenBank/DDBJ databases">
        <title>Depth-based differentiation of microbial function through sediment-hosted aquifers and enrichment of novel symbionts in the deep terrestrial subsurface.</title>
        <authorList>
            <person name="Probst A.J."/>
            <person name="Ladd B."/>
            <person name="Jarett J.K."/>
            <person name="Geller-Mcgrath D.E."/>
            <person name="Sieber C.M.K."/>
            <person name="Emerson J.B."/>
            <person name="Anantharaman K."/>
            <person name="Thomas B.C."/>
            <person name="Malmstrom R."/>
            <person name="Stieglmeier M."/>
            <person name="Klingl A."/>
            <person name="Woyke T."/>
            <person name="Ryan C.M."/>
            <person name="Banfield J.F."/>
        </authorList>
    </citation>
    <scope>NUCLEOTIDE SEQUENCE [LARGE SCALE GENOMIC DNA]</scope>
</reference>
<comment type="pathway">
    <text evidence="1">Carbohydrate degradation; glycolysis; D-glyceraldehyde 3-phosphate and glycerone phosphate from D-glucose: step 4/4.</text>
</comment>
<comment type="similarity">
    <text evidence="2">Belongs to the class I fructose-bisphosphate aldolase family.</text>
</comment>
<dbReference type="PANTHER" id="PTHR11627">
    <property type="entry name" value="FRUCTOSE-BISPHOSPHATE ALDOLASE"/>
    <property type="match status" value="1"/>
</dbReference>
<evidence type="ECO:0000256" key="5">
    <source>
        <dbReference type="ARBA" id="ARBA00023239"/>
    </source>
</evidence>
<evidence type="ECO:0000256" key="2">
    <source>
        <dbReference type="ARBA" id="ARBA00010387"/>
    </source>
</evidence>
<evidence type="ECO:0000313" key="8">
    <source>
        <dbReference type="Proteomes" id="UP000228711"/>
    </source>
</evidence>
<dbReference type="InterPro" id="IPR000741">
    <property type="entry name" value="FBA_I"/>
</dbReference>
<dbReference type="SUPFAM" id="SSF51569">
    <property type="entry name" value="Aldolase"/>
    <property type="match status" value="1"/>
</dbReference>
<keyword evidence="5" id="KW-0456">Lyase</keyword>
<name>A0A2H0YSX5_9BACT</name>
<dbReference type="EMBL" id="PEXV01000075">
    <property type="protein sequence ID" value="PIS41598.1"/>
    <property type="molecule type" value="Genomic_DNA"/>
</dbReference>
<dbReference type="NCBIfam" id="NF033379">
    <property type="entry name" value="FrucBisAld_I"/>
    <property type="match status" value="1"/>
</dbReference>
<evidence type="ECO:0000313" key="7">
    <source>
        <dbReference type="EMBL" id="PIS41598.1"/>
    </source>
</evidence>
<dbReference type="GO" id="GO:0004332">
    <property type="term" value="F:fructose-bisphosphate aldolase activity"/>
    <property type="evidence" value="ECO:0007669"/>
    <property type="project" value="UniProtKB-EC"/>
</dbReference>
<evidence type="ECO:0000256" key="1">
    <source>
        <dbReference type="ARBA" id="ARBA00004714"/>
    </source>
</evidence>
<comment type="caution">
    <text evidence="7">The sequence shown here is derived from an EMBL/GenBank/DDBJ whole genome shotgun (WGS) entry which is preliminary data.</text>
</comment>
<feature type="non-terminal residue" evidence="7">
    <location>
        <position position="203"/>
    </location>
</feature>
<dbReference type="UniPathway" id="UPA00109">
    <property type="reaction ID" value="UER00183"/>
</dbReference>
<proteinExistence type="inferred from homology"/>
<dbReference type="InterPro" id="IPR013785">
    <property type="entry name" value="Aldolase_TIM"/>
</dbReference>
<evidence type="ECO:0000256" key="4">
    <source>
        <dbReference type="ARBA" id="ARBA00023152"/>
    </source>
</evidence>